<organism evidence="2 3">
    <name type="scientific">Rhizobium rhizogenes NBRC 13257</name>
    <dbReference type="NCBI Taxonomy" id="1220581"/>
    <lineage>
        <taxon>Bacteria</taxon>
        <taxon>Pseudomonadati</taxon>
        <taxon>Pseudomonadota</taxon>
        <taxon>Alphaproteobacteria</taxon>
        <taxon>Hyphomicrobiales</taxon>
        <taxon>Rhizobiaceae</taxon>
        <taxon>Rhizobium/Agrobacterium group</taxon>
        <taxon>Rhizobium</taxon>
    </lineage>
</organism>
<evidence type="ECO:0000256" key="1">
    <source>
        <dbReference type="SAM" id="Phobius"/>
    </source>
</evidence>
<accession>A0AA87PY91</accession>
<proteinExistence type="predicted"/>
<reference evidence="2 3" key="1">
    <citation type="submission" date="2014-05" db="EMBL/GenBank/DDBJ databases">
        <title>Whole genome shotgun sequence of Rhizobium rhizogenes NBRC 13257.</title>
        <authorList>
            <person name="Katano-Makiyama Y."/>
            <person name="Hosoyama A."/>
            <person name="Hashimoto M."/>
            <person name="Hosoyama Y."/>
            <person name="Noguchi M."/>
            <person name="Tsuchikane K."/>
            <person name="Kimura A."/>
            <person name="Ohji S."/>
            <person name="Ichikawa N."/>
            <person name="Yamazoe A."/>
            <person name="Fujita N."/>
        </authorList>
    </citation>
    <scope>NUCLEOTIDE SEQUENCE [LARGE SCALE GENOMIC DNA]</scope>
    <source>
        <strain evidence="2 3">NBRC 13257</strain>
    </source>
</reference>
<evidence type="ECO:0000313" key="2">
    <source>
        <dbReference type="EMBL" id="GAJ91875.1"/>
    </source>
</evidence>
<keyword evidence="1" id="KW-0472">Membrane</keyword>
<keyword evidence="1" id="KW-0812">Transmembrane</keyword>
<gene>
    <name evidence="2" type="ORF">RRH01S_02_05430</name>
</gene>
<dbReference type="RefSeq" id="WP_007690821.1">
    <property type="nucleotide sequence ID" value="NZ_BAYX01000002.1"/>
</dbReference>
<dbReference type="AlphaFoldDB" id="A0AA87PY91"/>
<dbReference type="Proteomes" id="UP000026941">
    <property type="component" value="Unassembled WGS sequence"/>
</dbReference>
<evidence type="ECO:0000313" key="3">
    <source>
        <dbReference type="Proteomes" id="UP000026941"/>
    </source>
</evidence>
<protein>
    <submittedName>
        <fullName evidence="2">Uncharacterized protein</fullName>
    </submittedName>
</protein>
<dbReference type="GeneID" id="86848210"/>
<feature type="transmembrane region" description="Helical" evidence="1">
    <location>
        <begin position="38"/>
        <end position="60"/>
    </location>
</feature>
<sequence>MDIYSLAITHIHTRPRPVRISAWAEDRYYSNQIALPRLSSGLLGSVTIMVGVILILGITLI</sequence>
<comment type="caution">
    <text evidence="2">The sequence shown here is derived from an EMBL/GenBank/DDBJ whole genome shotgun (WGS) entry which is preliminary data.</text>
</comment>
<name>A0AA87PY91_RHIRH</name>
<keyword evidence="1" id="KW-1133">Transmembrane helix</keyword>
<dbReference type="EMBL" id="BAYX01000002">
    <property type="protein sequence ID" value="GAJ91875.1"/>
    <property type="molecule type" value="Genomic_DNA"/>
</dbReference>